<dbReference type="Pfam" id="PF00534">
    <property type="entry name" value="Glycos_transf_1"/>
    <property type="match status" value="1"/>
</dbReference>
<evidence type="ECO:0000259" key="2">
    <source>
        <dbReference type="Pfam" id="PF00534"/>
    </source>
</evidence>
<accession>A0A5K1I8X6</accession>
<dbReference type="SUPFAM" id="SSF53756">
    <property type="entry name" value="UDP-Glycosyltransferase/glycogen phosphorylase"/>
    <property type="match status" value="1"/>
</dbReference>
<dbReference type="InterPro" id="IPR001296">
    <property type="entry name" value="Glyco_trans_1"/>
</dbReference>
<evidence type="ECO:0000259" key="3">
    <source>
        <dbReference type="Pfam" id="PF13524"/>
    </source>
</evidence>
<evidence type="ECO:0000313" key="6">
    <source>
        <dbReference type="Proteomes" id="UP000326725"/>
    </source>
</evidence>
<dbReference type="InterPro" id="IPR028098">
    <property type="entry name" value="Glyco_trans_4-like_N"/>
</dbReference>
<dbReference type="GO" id="GO:1901135">
    <property type="term" value="P:carbohydrate derivative metabolic process"/>
    <property type="evidence" value="ECO:0007669"/>
    <property type="project" value="UniProtKB-ARBA"/>
</dbReference>
<sequence length="1164" mass="129309">MDDLLHLATQLADQTTTPLFAPIQGRVAYVVSHGASYASNGYAVRTQGIARALNQQGLETLCIVRPGRPWELGTEQGSLAPEAEIDGVRYLHSRWPQGRTPAGPREHLEASVARLEELFRVYRPTAVLAASNWIVGLPAWIAARRLGLPFYNEVRGFWELSREGREPGYAEGAAFKQEAELDAFVARQAEQVFTLNQPMREELARRDVDPARIEIVPNGVSQLPERKPAEPALKQKLGIAEDERVIGYVGSFSPYEGLDVLFDACSELVQQGEKLKLLLVGDDQPLTLKNHSGASAAHLADTGLKETPPWLIQVGRVPHAQVADYYALLDAVVIPRKPLAVCQLVPPMKAAEALAYGKRLVVSDVAPLAEYADKYEGVVSFEAGSAASLATALQKSLNLPAPKRSTELLFSAHTEPMVRALKGEGSEEASTVQGQEERSGQGSGTKALLQHPEPITLQPIDPTWFTFEVTGGQQLSISSEVEYRNIAEGQKRKAVLLLQGKDASGNRVDKPLGKLAKSGHLKSHFMYLVPSDGRASQQHKFTVPAGITQVSLGLCAFNHQQGEEVVVSDLRVQGVGVHAPEPANVETTEQELTKTPHWSRFSVDELLPHSVTARLDFEGNEGRHTKAAIVRVVYYDKDQQEIPPPYSGLPLSNTVGAFSYISEEGDRLVQLMPPRGATEAAIGLQRWNAKGKLWLKSEVACESEIRPREAPASSIVAQSDGPSIPARRLSDIKVAAILDEFTMECFKMEVDLTAITPDDWERQMEEAQPDLLFVESCWFGNGNTWSGLMYGYTSNGPNRMDDLLKVIGYCRKRGIPTVFWAKEDPVHFSRFGPTAKLFDYVYTTDANMVPEYRKEYGIEAEPLSFFSQPQVHNPVPWIARNDKAAFAGSYYSDKVERCENFHAIMQGLEKAGVDYDIYDRCLKRGVAHLEFPEHFKKHVIGYLEPHEMWKAYKGYRYTVNLNTVKHSPTMFARRVYESLASGTPVISNYSEGVITQFGGIVCASDRQEEIVAYVERLRDPEAYAAISAQGVRETLGRHTLADRLEQVCERLGIPVVPHLPLANAVYTAGTEQQVEQARAHFQAQGYHRKRLVVNLENSNVLYPYLNRNSEEEVFRVLTEFAKPLEGIEVPMSLDQQYPETHLEDAAIKTQYKSDMPVELKEVAV</sequence>
<dbReference type="Pfam" id="PF13524">
    <property type="entry name" value="Glyco_trans_1_2"/>
    <property type="match status" value="1"/>
</dbReference>
<name>A0A5K1I8X6_9GAMM</name>
<evidence type="ECO:0000313" key="5">
    <source>
        <dbReference type="EMBL" id="VVZ95522.1"/>
    </source>
</evidence>
<dbReference type="PANTHER" id="PTHR12526">
    <property type="entry name" value="GLYCOSYLTRANSFERASE"/>
    <property type="match status" value="1"/>
</dbReference>
<dbReference type="EMBL" id="CABVOU010000030">
    <property type="protein sequence ID" value="VVZ95522.1"/>
    <property type="molecule type" value="Genomic_DNA"/>
</dbReference>
<feature type="domain" description="Glycosyl transferase family 1" evidence="2">
    <location>
        <begin position="232"/>
        <end position="402"/>
    </location>
</feature>
<protein>
    <submittedName>
        <fullName evidence="5">Spore protein YkvP</fullName>
    </submittedName>
</protein>
<dbReference type="AlphaFoldDB" id="A0A5K1I8X6"/>
<dbReference type="GO" id="GO:0016757">
    <property type="term" value="F:glycosyltransferase activity"/>
    <property type="evidence" value="ECO:0007669"/>
    <property type="project" value="InterPro"/>
</dbReference>
<feature type="domain" description="Spore protein YkvP/CgeB glycosyl transferase-like" evidence="3">
    <location>
        <begin position="930"/>
        <end position="1048"/>
    </location>
</feature>
<dbReference type="Gene3D" id="3.40.50.2000">
    <property type="entry name" value="Glycogen Phosphorylase B"/>
    <property type="match status" value="3"/>
</dbReference>
<dbReference type="Proteomes" id="UP000326725">
    <property type="component" value="Unassembled WGS sequence"/>
</dbReference>
<gene>
    <name evidence="5" type="primary">ykvP</name>
    <name evidence="5" type="ORF">HALO32_01593</name>
</gene>
<feature type="region of interest" description="Disordered" evidence="1">
    <location>
        <begin position="423"/>
        <end position="447"/>
    </location>
</feature>
<dbReference type="RefSeq" id="WP_151443266.1">
    <property type="nucleotide sequence ID" value="NZ_CABVOU010000030.1"/>
</dbReference>
<feature type="domain" description="Glycosyltransferase subfamily 4-like N-terminal" evidence="4">
    <location>
        <begin position="40"/>
        <end position="219"/>
    </location>
</feature>
<dbReference type="InterPro" id="IPR055259">
    <property type="entry name" value="YkvP/CgeB_Glyco_trans-like"/>
</dbReference>
<evidence type="ECO:0000259" key="4">
    <source>
        <dbReference type="Pfam" id="PF13579"/>
    </source>
</evidence>
<proteinExistence type="predicted"/>
<dbReference type="Pfam" id="PF13579">
    <property type="entry name" value="Glyco_trans_4_4"/>
    <property type="match status" value="1"/>
</dbReference>
<evidence type="ECO:0000256" key="1">
    <source>
        <dbReference type="SAM" id="MobiDB-lite"/>
    </source>
</evidence>
<reference evidence="5 6" key="1">
    <citation type="submission" date="2019-09" db="EMBL/GenBank/DDBJ databases">
        <authorList>
            <person name="Criscuolo A."/>
        </authorList>
    </citation>
    <scope>NUCLEOTIDE SEQUENCE [LARGE SCALE GENOMIC DNA]</scope>
    <source>
        <strain evidence="6">3(2)</strain>
    </source>
</reference>
<keyword evidence="6" id="KW-1185">Reference proteome</keyword>
<dbReference type="CDD" id="cd03801">
    <property type="entry name" value="GT4_PimA-like"/>
    <property type="match status" value="1"/>
</dbReference>
<organism evidence="5 6">
    <name type="scientific">Halomonas lysinitropha</name>
    <dbReference type="NCBI Taxonomy" id="2607506"/>
    <lineage>
        <taxon>Bacteria</taxon>
        <taxon>Pseudomonadati</taxon>
        <taxon>Pseudomonadota</taxon>
        <taxon>Gammaproteobacteria</taxon>
        <taxon>Oceanospirillales</taxon>
        <taxon>Halomonadaceae</taxon>
        <taxon>Halomonas</taxon>
    </lineage>
</organism>